<dbReference type="EMBL" id="KK914415">
    <property type="protein sequence ID" value="KDP36992.1"/>
    <property type="molecule type" value="Genomic_DNA"/>
</dbReference>
<gene>
    <name evidence="3" type="ORF">JCGZ_06048</name>
</gene>
<keyword evidence="2" id="KW-0732">Signal</keyword>
<keyword evidence="4" id="KW-1185">Reference proteome</keyword>
<evidence type="ECO:0000256" key="1">
    <source>
        <dbReference type="SAM" id="MobiDB-lite"/>
    </source>
</evidence>
<feature type="region of interest" description="Disordered" evidence="1">
    <location>
        <begin position="44"/>
        <end position="68"/>
    </location>
</feature>
<evidence type="ECO:0000256" key="2">
    <source>
        <dbReference type="SAM" id="SignalP"/>
    </source>
</evidence>
<evidence type="ECO:0008006" key="5">
    <source>
        <dbReference type="Google" id="ProtNLM"/>
    </source>
</evidence>
<dbReference type="Proteomes" id="UP000027138">
    <property type="component" value="Unassembled WGS sequence"/>
</dbReference>
<dbReference type="AlphaFoldDB" id="A0A067KLH8"/>
<feature type="compositionally biased region" description="Gly residues" evidence="1">
    <location>
        <begin position="55"/>
        <end position="68"/>
    </location>
</feature>
<sequence>MAKMASYATSIIFLILFASYNTAIARTTRVPKAMVVADENKENLRVTGESKTGVGDRGSSGGGPGGGG</sequence>
<reference evidence="3 4" key="1">
    <citation type="journal article" date="2014" name="PLoS ONE">
        <title>Global Analysis of Gene Expression Profiles in Physic Nut (Jatropha curcas L.) Seedlings Exposed to Salt Stress.</title>
        <authorList>
            <person name="Zhang L."/>
            <person name="Zhang C."/>
            <person name="Wu P."/>
            <person name="Chen Y."/>
            <person name="Li M."/>
            <person name="Jiang H."/>
            <person name="Wu G."/>
        </authorList>
    </citation>
    <scope>NUCLEOTIDE SEQUENCE [LARGE SCALE GENOMIC DNA]</scope>
    <source>
        <strain evidence="4">cv. GZQX0401</strain>
        <tissue evidence="3">Young leaves</tissue>
    </source>
</reference>
<feature type="signal peptide" evidence="2">
    <location>
        <begin position="1"/>
        <end position="25"/>
    </location>
</feature>
<feature type="chain" id="PRO_5001639659" description="Glycine-rich protein" evidence="2">
    <location>
        <begin position="26"/>
        <end position="68"/>
    </location>
</feature>
<proteinExistence type="predicted"/>
<evidence type="ECO:0000313" key="3">
    <source>
        <dbReference type="EMBL" id="KDP36992.1"/>
    </source>
</evidence>
<evidence type="ECO:0000313" key="4">
    <source>
        <dbReference type="Proteomes" id="UP000027138"/>
    </source>
</evidence>
<organism evidence="3 4">
    <name type="scientific">Jatropha curcas</name>
    <name type="common">Barbados nut</name>
    <dbReference type="NCBI Taxonomy" id="180498"/>
    <lineage>
        <taxon>Eukaryota</taxon>
        <taxon>Viridiplantae</taxon>
        <taxon>Streptophyta</taxon>
        <taxon>Embryophyta</taxon>
        <taxon>Tracheophyta</taxon>
        <taxon>Spermatophyta</taxon>
        <taxon>Magnoliopsida</taxon>
        <taxon>eudicotyledons</taxon>
        <taxon>Gunneridae</taxon>
        <taxon>Pentapetalae</taxon>
        <taxon>rosids</taxon>
        <taxon>fabids</taxon>
        <taxon>Malpighiales</taxon>
        <taxon>Euphorbiaceae</taxon>
        <taxon>Crotonoideae</taxon>
        <taxon>Jatropheae</taxon>
        <taxon>Jatropha</taxon>
    </lineage>
</organism>
<name>A0A067KLH8_JATCU</name>
<protein>
    <recommendedName>
        <fullName evidence="5">Glycine-rich protein</fullName>
    </recommendedName>
</protein>
<accession>A0A067KLH8</accession>